<proteinExistence type="predicted"/>
<gene>
    <name evidence="1" type="primary">Cnig_chr_IV.g14276</name>
    <name evidence="1" type="ORF">B9Z55_014276</name>
</gene>
<dbReference type="AlphaFoldDB" id="A0A2G5U586"/>
<reference evidence="2" key="1">
    <citation type="submission" date="2017-10" db="EMBL/GenBank/DDBJ databases">
        <title>Rapid genome shrinkage in a self-fertile nematode reveals novel sperm competition proteins.</title>
        <authorList>
            <person name="Yin D."/>
            <person name="Schwarz E.M."/>
            <person name="Thomas C.G."/>
            <person name="Felde R.L."/>
            <person name="Korf I.F."/>
            <person name="Cutter A.D."/>
            <person name="Schartner C.M."/>
            <person name="Ralston E.J."/>
            <person name="Meyer B.J."/>
            <person name="Haag E.S."/>
        </authorList>
    </citation>
    <scope>NUCLEOTIDE SEQUENCE [LARGE SCALE GENOMIC DNA]</scope>
    <source>
        <strain evidence="2">JU1422</strain>
    </source>
</reference>
<organism evidence="1 2">
    <name type="scientific">Caenorhabditis nigoni</name>
    <dbReference type="NCBI Taxonomy" id="1611254"/>
    <lineage>
        <taxon>Eukaryota</taxon>
        <taxon>Metazoa</taxon>
        <taxon>Ecdysozoa</taxon>
        <taxon>Nematoda</taxon>
        <taxon>Chromadorea</taxon>
        <taxon>Rhabditida</taxon>
        <taxon>Rhabditina</taxon>
        <taxon>Rhabditomorpha</taxon>
        <taxon>Rhabditoidea</taxon>
        <taxon>Rhabditidae</taxon>
        <taxon>Peloderinae</taxon>
        <taxon>Caenorhabditis</taxon>
    </lineage>
</organism>
<dbReference type="Proteomes" id="UP000230233">
    <property type="component" value="Chromosome IV"/>
</dbReference>
<sequence>MDNKSRLRIGNRNFSGNWNSKVTTFDQYAATKRRRSSQYHGPPSHVICRAQYSTQGVKTTQVKQTVTTRRSTRPERSVKRVWFRNLLMTVVEIRMNSCKRILWNGYNSCVSRTPEVVVTSLNVTQRTDDG</sequence>
<comment type="caution">
    <text evidence="1">The sequence shown here is derived from an EMBL/GenBank/DDBJ whole genome shotgun (WGS) entry which is preliminary data.</text>
</comment>
<protein>
    <submittedName>
        <fullName evidence="1">Uncharacterized protein</fullName>
    </submittedName>
</protein>
<accession>A0A2G5U586</accession>
<evidence type="ECO:0000313" key="1">
    <source>
        <dbReference type="EMBL" id="PIC34700.1"/>
    </source>
</evidence>
<evidence type="ECO:0000313" key="2">
    <source>
        <dbReference type="Proteomes" id="UP000230233"/>
    </source>
</evidence>
<keyword evidence="2" id="KW-1185">Reference proteome</keyword>
<dbReference type="EMBL" id="PDUG01000004">
    <property type="protein sequence ID" value="PIC34700.1"/>
    <property type="molecule type" value="Genomic_DNA"/>
</dbReference>
<name>A0A2G5U586_9PELO</name>